<protein>
    <submittedName>
        <fullName evidence="2">Uncharacterized protein</fullName>
    </submittedName>
</protein>
<organism evidence="2 3">
    <name type="scientific">Portunus trituberculatus</name>
    <name type="common">Swimming crab</name>
    <name type="synonym">Neptunus trituberculatus</name>
    <dbReference type="NCBI Taxonomy" id="210409"/>
    <lineage>
        <taxon>Eukaryota</taxon>
        <taxon>Metazoa</taxon>
        <taxon>Ecdysozoa</taxon>
        <taxon>Arthropoda</taxon>
        <taxon>Crustacea</taxon>
        <taxon>Multicrustacea</taxon>
        <taxon>Malacostraca</taxon>
        <taxon>Eumalacostraca</taxon>
        <taxon>Eucarida</taxon>
        <taxon>Decapoda</taxon>
        <taxon>Pleocyemata</taxon>
        <taxon>Brachyura</taxon>
        <taxon>Eubrachyura</taxon>
        <taxon>Portunoidea</taxon>
        <taxon>Portunidae</taxon>
        <taxon>Portuninae</taxon>
        <taxon>Portunus</taxon>
    </lineage>
</organism>
<evidence type="ECO:0000313" key="3">
    <source>
        <dbReference type="Proteomes" id="UP000324222"/>
    </source>
</evidence>
<dbReference type="EMBL" id="VSRR010003612">
    <property type="protein sequence ID" value="MPC36810.1"/>
    <property type="molecule type" value="Genomic_DNA"/>
</dbReference>
<name>A0A5B7EQ11_PORTR</name>
<keyword evidence="3" id="KW-1185">Reference proteome</keyword>
<accession>A0A5B7EQ11</accession>
<evidence type="ECO:0000256" key="1">
    <source>
        <dbReference type="SAM" id="MobiDB-lite"/>
    </source>
</evidence>
<reference evidence="2 3" key="1">
    <citation type="submission" date="2019-05" db="EMBL/GenBank/DDBJ databases">
        <title>Another draft genome of Portunus trituberculatus and its Hox gene families provides insights of decapod evolution.</title>
        <authorList>
            <person name="Jeong J.-H."/>
            <person name="Song I."/>
            <person name="Kim S."/>
            <person name="Choi T."/>
            <person name="Kim D."/>
            <person name="Ryu S."/>
            <person name="Kim W."/>
        </authorList>
    </citation>
    <scope>NUCLEOTIDE SEQUENCE [LARGE SCALE GENOMIC DNA]</scope>
    <source>
        <tissue evidence="2">Muscle</tissue>
    </source>
</reference>
<feature type="compositionally biased region" description="Basic and acidic residues" evidence="1">
    <location>
        <begin position="35"/>
        <end position="44"/>
    </location>
</feature>
<evidence type="ECO:0000313" key="2">
    <source>
        <dbReference type="EMBL" id="MPC36810.1"/>
    </source>
</evidence>
<sequence length="131" mass="14733">MQRQPRRPPPYGRVTCTELQTTRRSLIGPDPYGYRPRESERTSESSEDNIEGLGTKVVVVVEVVVPAFMRAKEENSSLQYLLPLGRLDRIFLPPVPEVVSRVCFLGTATCLRLYLWSCVCGAVFDVVFVGL</sequence>
<feature type="region of interest" description="Disordered" evidence="1">
    <location>
        <begin position="25"/>
        <end position="49"/>
    </location>
</feature>
<comment type="caution">
    <text evidence="2">The sequence shown here is derived from an EMBL/GenBank/DDBJ whole genome shotgun (WGS) entry which is preliminary data.</text>
</comment>
<gene>
    <name evidence="2" type="ORF">E2C01_030277</name>
</gene>
<dbReference type="Proteomes" id="UP000324222">
    <property type="component" value="Unassembled WGS sequence"/>
</dbReference>
<dbReference type="AlphaFoldDB" id="A0A5B7EQ11"/>
<proteinExistence type="predicted"/>